<dbReference type="PANTHER" id="PTHR33692:SF1">
    <property type="entry name" value="RIBOSOME MATURATION FACTOR RIMM"/>
    <property type="match status" value="1"/>
</dbReference>
<sequence length="170" mass="19599">MRKRYLEIGKIVGTHGLRGEMRVEPWCDTPAFFCRFQTLYLQEGEKKLSVCSRVHKRLAIMKAEGIDTIEQADLMRGKVLYMDRNDVALEEDVYFIQDIIGLRVLDIDSNKEYGIITDVFKTGANDVYQVMDSEKKEFLLPVIDEIIKKTDIEDGVVLIKPMKGLFEDAD</sequence>
<evidence type="ECO:0000256" key="2">
    <source>
        <dbReference type="ARBA" id="ARBA00022517"/>
    </source>
</evidence>
<comment type="subunit">
    <text evidence="5">Binds ribosomal protein uS19.</text>
</comment>
<dbReference type="InterPro" id="IPR056792">
    <property type="entry name" value="PRC_RimM"/>
</dbReference>
<keyword evidence="4 5" id="KW-0143">Chaperone</keyword>
<evidence type="ECO:0000313" key="8">
    <source>
        <dbReference type="EMBL" id="HIQ81165.1"/>
    </source>
</evidence>
<evidence type="ECO:0000256" key="1">
    <source>
        <dbReference type="ARBA" id="ARBA00022490"/>
    </source>
</evidence>
<dbReference type="SUPFAM" id="SSF50447">
    <property type="entry name" value="Translation proteins"/>
    <property type="match status" value="1"/>
</dbReference>
<dbReference type="PANTHER" id="PTHR33692">
    <property type="entry name" value="RIBOSOME MATURATION FACTOR RIMM"/>
    <property type="match status" value="1"/>
</dbReference>
<organism evidence="8 9">
    <name type="scientific">Candidatus Scatavimonas merdigallinarum</name>
    <dbReference type="NCBI Taxonomy" id="2840914"/>
    <lineage>
        <taxon>Bacteria</taxon>
        <taxon>Bacillati</taxon>
        <taxon>Bacillota</taxon>
        <taxon>Clostridia</taxon>
        <taxon>Eubacteriales</taxon>
        <taxon>Oscillospiraceae</taxon>
        <taxon>Oscillospiraceae incertae sedis</taxon>
        <taxon>Candidatus Scatavimonas</taxon>
    </lineage>
</organism>
<feature type="domain" description="Ribosome maturation factor RimM PRC barrel" evidence="7">
    <location>
        <begin position="97"/>
        <end position="164"/>
    </location>
</feature>
<keyword evidence="3 5" id="KW-0698">rRNA processing</keyword>
<dbReference type="AlphaFoldDB" id="A0A9D0ZII9"/>
<dbReference type="InterPro" id="IPR002676">
    <property type="entry name" value="RimM_N"/>
</dbReference>
<name>A0A9D0ZII9_9FIRM</name>
<dbReference type="Gene3D" id="2.30.30.240">
    <property type="entry name" value="PRC-barrel domain"/>
    <property type="match status" value="1"/>
</dbReference>
<evidence type="ECO:0000256" key="4">
    <source>
        <dbReference type="ARBA" id="ARBA00023186"/>
    </source>
</evidence>
<dbReference type="NCBIfam" id="TIGR02273">
    <property type="entry name" value="16S_RimM"/>
    <property type="match status" value="1"/>
</dbReference>
<dbReference type="Pfam" id="PF01782">
    <property type="entry name" value="RimM"/>
    <property type="match status" value="1"/>
</dbReference>
<dbReference type="GO" id="GO:0005737">
    <property type="term" value="C:cytoplasm"/>
    <property type="evidence" value="ECO:0007669"/>
    <property type="project" value="UniProtKB-SubCell"/>
</dbReference>
<comment type="domain">
    <text evidence="5">The PRC barrel domain binds ribosomal protein uS19.</text>
</comment>
<dbReference type="GO" id="GO:0042274">
    <property type="term" value="P:ribosomal small subunit biogenesis"/>
    <property type="evidence" value="ECO:0007669"/>
    <property type="project" value="UniProtKB-UniRule"/>
</dbReference>
<dbReference type="GO" id="GO:0005840">
    <property type="term" value="C:ribosome"/>
    <property type="evidence" value="ECO:0007669"/>
    <property type="project" value="InterPro"/>
</dbReference>
<accession>A0A9D0ZII9</accession>
<comment type="function">
    <text evidence="5">An accessory protein needed during the final step in the assembly of 30S ribosomal subunit, possibly for assembly of the head region. Essential for efficient processing of 16S rRNA. May be needed both before and after RbfA during the maturation of 16S rRNA. It has affinity for free ribosomal 30S subunits but not for 70S ribosomes.</text>
</comment>
<comment type="similarity">
    <text evidence="5">Belongs to the RimM family.</text>
</comment>
<dbReference type="EMBL" id="DVFW01000042">
    <property type="protein sequence ID" value="HIQ81165.1"/>
    <property type="molecule type" value="Genomic_DNA"/>
</dbReference>
<dbReference type="InterPro" id="IPR011033">
    <property type="entry name" value="PRC_barrel-like_sf"/>
</dbReference>
<dbReference type="HAMAP" id="MF_00014">
    <property type="entry name" value="Ribosome_mat_RimM"/>
    <property type="match status" value="1"/>
</dbReference>
<protein>
    <recommendedName>
        <fullName evidence="5">Ribosome maturation factor RimM</fullName>
    </recommendedName>
</protein>
<dbReference type="GO" id="GO:0006364">
    <property type="term" value="P:rRNA processing"/>
    <property type="evidence" value="ECO:0007669"/>
    <property type="project" value="UniProtKB-UniRule"/>
</dbReference>
<evidence type="ECO:0000259" key="7">
    <source>
        <dbReference type="Pfam" id="PF24986"/>
    </source>
</evidence>
<keyword evidence="1 5" id="KW-0963">Cytoplasm</keyword>
<reference evidence="8" key="1">
    <citation type="submission" date="2020-10" db="EMBL/GenBank/DDBJ databases">
        <authorList>
            <person name="Gilroy R."/>
        </authorList>
    </citation>
    <scope>NUCLEOTIDE SEQUENCE</scope>
    <source>
        <strain evidence="8">ChiSjej1B19-3389</strain>
    </source>
</reference>
<feature type="domain" description="RimM N-terminal" evidence="6">
    <location>
        <begin position="8"/>
        <end position="85"/>
    </location>
</feature>
<evidence type="ECO:0000256" key="3">
    <source>
        <dbReference type="ARBA" id="ARBA00022552"/>
    </source>
</evidence>
<evidence type="ECO:0000313" key="9">
    <source>
        <dbReference type="Proteomes" id="UP000886787"/>
    </source>
</evidence>
<dbReference type="Gene3D" id="2.40.30.60">
    <property type="entry name" value="RimM"/>
    <property type="match status" value="1"/>
</dbReference>
<keyword evidence="2 5" id="KW-0690">Ribosome biogenesis</keyword>
<dbReference type="Proteomes" id="UP000886787">
    <property type="component" value="Unassembled WGS sequence"/>
</dbReference>
<dbReference type="GO" id="GO:0043022">
    <property type="term" value="F:ribosome binding"/>
    <property type="evidence" value="ECO:0007669"/>
    <property type="project" value="InterPro"/>
</dbReference>
<comment type="subcellular location">
    <subcellularLocation>
        <location evidence="5">Cytoplasm</location>
    </subcellularLocation>
</comment>
<evidence type="ECO:0000256" key="5">
    <source>
        <dbReference type="HAMAP-Rule" id="MF_00014"/>
    </source>
</evidence>
<dbReference type="InterPro" id="IPR009000">
    <property type="entry name" value="Transl_B-barrel_sf"/>
</dbReference>
<gene>
    <name evidence="5 8" type="primary">rimM</name>
    <name evidence="8" type="ORF">IAD32_07800</name>
</gene>
<proteinExistence type="inferred from homology"/>
<reference evidence="8" key="2">
    <citation type="journal article" date="2021" name="PeerJ">
        <title>Extensive microbial diversity within the chicken gut microbiome revealed by metagenomics and culture.</title>
        <authorList>
            <person name="Gilroy R."/>
            <person name="Ravi A."/>
            <person name="Getino M."/>
            <person name="Pursley I."/>
            <person name="Horton D.L."/>
            <person name="Alikhan N.F."/>
            <person name="Baker D."/>
            <person name="Gharbi K."/>
            <person name="Hall N."/>
            <person name="Watson M."/>
            <person name="Adriaenssens E.M."/>
            <person name="Foster-Nyarko E."/>
            <person name="Jarju S."/>
            <person name="Secka A."/>
            <person name="Antonio M."/>
            <person name="Oren A."/>
            <person name="Chaudhuri R.R."/>
            <person name="La Ragione R."/>
            <person name="Hildebrand F."/>
            <person name="Pallen M.J."/>
        </authorList>
    </citation>
    <scope>NUCLEOTIDE SEQUENCE</scope>
    <source>
        <strain evidence="8">ChiSjej1B19-3389</strain>
    </source>
</reference>
<dbReference type="SUPFAM" id="SSF50346">
    <property type="entry name" value="PRC-barrel domain"/>
    <property type="match status" value="1"/>
</dbReference>
<dbReference type="InterPro" id="IPR011961">
    <property type="entry name" value="RimM"/>
</dbReference>
<comment type="caution">
    <text evidence="8">The sequence shown here is derived from an EMBL/GenBank/DDBJ whole genome shotgun (WGS) entry which is preliminary data.</text>
</comment>
<evidence type="ECO:0000259" key="6">
    <source>
        <dbReference type="Pfam" id="PF01782"/>
    </source>
</evidence>
<dbReference type="InterPro" id="IPR036976">
    <property type="entry name" value="RimM_N_sf"/>
</dbReference>
<dbReference type="Pfam" id="PF24986">
    <property type="entry name" value="PRC_RimM"/>
    <property type="match status" value="1"/>
</dbReference>